<feature type="domain" description="Beta-lactamase-related" evidence="1">
    <location>
        <begin position="17"/>
        <end position="292"/>
    </location>
</feature>
<dbReference type="Proteomes" id="UP001499843">
    <property type="component" value="Unassembled WGS sequence"/>
</dbReference>
<proteinExistence type="predicted"/>
<dbReference type="PANTHER" id="PTHR46825">
    <property type="entry name" value="D-ALANYL-D-ALANINE-CARBOXYPEPTIDASE/ENDOPEPTIDASE AMPH"/>
    <property type="match status" value="1"/>
</dbReference>
<dbReference type="EMBL" id="BAAAQX010000037">
    <property type="protein sequence ID" value="GAA2213978.1"/>
    <property type="molecule type" value="Genomic_DNA"/>
</dbReference>
<reference evidence="2 3" key="1">
    <citation type="journal article" date="2019" name="Int. J. Syst. Evol. Microbiol.">
        <title>The Global Catalogue of Microorganisms (GCM) 10K type strain sequencing project: providing services to taxonomists for standard genome sequencing and annotation.</title>
        <authorList>
            <consortium name="The Broad Institute Genomics Platform"/>
            <consortium name="The Broad Institute Genome Sequencing Center for Infectious Disease"/>
            <person name="Wu L."/>
            <person name="Ma J."/>
        </authorList>
    </citation>
    <scope>NUCLEOTIDE SEQUENCE [LARGE SCALE GENOMIC DNA]</scope>
    <source>
        <strain evidence="2 3">JCM 16114</strain>
    </source>
</reference>
<organism evidence="2 3">
    <name type="scientific">Nonomuraea monospora</name>
    <dbReference type="NCBI Taxonomy" id="568818"/>
    <lineage>
        <taxon>Bacteria</taxon>
        <taxon>Bacillati</taxon>
        <taxon>Actinomycetota</taxon>
        <taxon>Actinomycetes</taxon>
        <taxon>Streptosporangiales</taxon>
        <taxon>Streptosporangiaceae</taxon>
        <taxon>Nonomuraea</taxon>
    </lineage>
</organism>
<sequence length="315" mass="32765">MERLARRAGYGGEEPLVVGVQRDREPPVFHAQGLTPATPVYAASLSKQMTAALVALLAQEGVLDVDGPLREHLPELPAWADGVSLRHLLHHLAALPADSLVDAALTGDRTSQGVLRALTGFAALPGVPGTAYAYSNAGYVCLAAAAERAAGRPLPELAQDRLFAPLSMPGTRFWPGPAAAPPGAAPLSPRHPAPLSLGDGGVWSTAADLLRWGQAVNADELGVSELLHTPGRLADGTRTGYAWGVGLRTHAGHRVHRHGGGWPGLRALHARLPDAGWSIVLLATADDTERRGELVSLLLDELLDEGAAAAAGTCP</sequence>
<name>A0ABN3CXL2_9ACTN</name>
<dbReference type="PANTHER" id="PTHR46825:SF9">
    <property type="entry name" value="BETA-LACTAMASE-RELATED DOMAIN-CONTAINING PROTEIN"/>
    <property type="match status" value="1"/>
</dbReference>
<keyword evidence="3" id="KW-1185">Reference proteome</keyword>
<dbReference type="SUPFAM" id="SSF56601">
    <property type="entry name" value="beta-lactamase/transpeptidase-like"/>
    <property type="match status" value="1"/>
</dbReference>
<dbReference type="InterPro" id="IPR050491">
    <property type="entry name" value="AmpC-like"/>
</dbReference>
<evidence type="ECO:0000313" key="3">
    <source>
        <dbReference type="Proteomes" id="UP001499843"/>
    </source>
</evidence>
<dbReference type="InterPro" id="IPR012338">
    <property type="entry name" value="Beta-lactam/transpept-like"/>
</dbReference>
<accession>A0ABN3CXL2</accession>
<dbReference type="Pfam" id="PF00144">
    <property type="entry name" value="Beta-lactamase"/>
    <property type="match status" value="1"/>
</dbReference>
<protein>
    <recommendedName>
        <fullName evidence="1">Beta-lactamase-related domain-containing protein</fullName>
    </recommendedName>
</protein>
<evidence type="ECO:0000259" key="1">
    <source>
        <dbReference type="Pfam" id="PF00144"/>
    </source>
</evidence>
<comment type="caution">
    <text evidence="2">The sequence shown here is derived from an EMBL/GenBank/DDBJ whole genome shotgun (WGS) entry which is preliminary data.</text>
</comment>
<dbReference type="InterPro" id="IPR001466">
    <property type="entry name" value="Beta-lactam-related"/>
</dbReference>
<evidence type="ECO:0000313" key="2">
    <source>
        <dbReference type="EMBL" id="GAA2213978.1"/>
    </source>
</evidence>
<dbReference type="Gene3D" id="3.40.710.10">
    <property type="entry name" value="DD-peptidase/beta-lactamase superfamily"/>
    <property type="match status" value="1"/>
</dbReference>
<gene>
    <name evidence="2" type="ORF">GCM10009850_094420</name>
</gene>